<dbReference type="GO" id="GO:0000122">
    <property type="term" value="P:negative regulation of transcription by RNA polymerase II"/>
    <property type="evidence" value="ECO:0007669"/>
    <property type="project" value="TreeGrafter"/>
</dbReference>
<dbReference type="PANTHER" id="PTHR15111">
    <property type="entry name" value="RNA POLYMERASE II SUBUNIT 5-MEDIATING PROTEIN NNX3"/>
    <property type="match status" value="1"/>
</dbReference>
<feature type="region of interest" description="Disordered" evidence="2">
    <location>
        <begin position="327"/>
        <end position="370"/>
    </location>
</feature>
<dbReference type="Pfam" id="PF13758">
    <property type="entry name" value="Prefoldin_3"/>
    <property type="match status" value="1"/>
</dbReference>
<feature type="region of interest" description="Disordered" evidence="2">
    <location>
        <begin position="191"/>
        <end position="270"/>
    </location>
</feature>
<dbReference type="GO" id="GO:0019212">
    <property type="term" value="F:phosphatase inhibitor activity"/>
    <property type="evidence" value="ECO:0007669"/>
    <property type="project" value="TreeGrafter"/>
</dbReference>
<dbReference type="PANTHER" id="PTHR15111:SF0">
    <property type="entry name" value="UNCONVENTIONAL PREFOLDIN RPB5 INTERACTOR 1"/>
    <property type="match status" value="1"/>
</dbReference>
<feature type="compositionally biased region" description="Basic and acidic residues" evidence="2">
    <location>
        <begin position="403"/>
        <end position="415"/>
    </location>
</feature>
<evidence type="ECO:0000256" key="1">
    <source>
        <dbReference type="SAM" id="Coils"/>
    </source>
</evidence>
<evidence type="ECO:0000256" key="2">
    <source>
        <dbReference type="SAM" id="MobiDB-lite"/>
    </source>
</evidence>
<dbReference type="GO" id="GO:0003682">
    <property type="term" value="F:chromatin binding"/>
    <property type="evidence" value="ECO:0007669"/>
    <property type="project" value="TreeGrafter"/>
</dbReference>
<dbReference type="OrthoDB" id="21413at2759"/>
<dbReference type="InterPro" id="IPR024325">
    <property type="entry name" value="DUF3835"/>
</dbReference>
<sequence>MASTQQLSMDNIERKRTQLEENVTKLKQALRHWQTWELEYGFFKEEIENASNPTSSEITEMGRNLEGELLTEKEVQDLLGKDSRRTANQVIDMISRRMDYVQQNISTVEKQLDTAEKQFAGASILTAPDTENEEGLPLMDIVEELDEEGNVISGEVLQPGKEAPELVEALRKTGIEKLMLKDEAPAQSIKKDNITDVATSSTPKTPVAAATDKDDASSPRPPKAKKSVSFKDQNAEETIKKPVSAAKDTDPTPPSKKQTLEANGYNGDVSDFNFAPGSKVIEVDDDWNEVASYPVVPQGDTPEEAALRKQMLQYGLSEVGNVVAEIDLEGRDDDYSDEDMDDDYDEDYDSADEEEDQYGRSTKRELSDDYRQKMQELEQKLNARMLENVGPRPELSPLAQYSDDLRTLRVRKDEADQQADGQNNEPTESSQKKGVRFADTLDISEAPQAPIESRRNLPSTSTTTMSETIIERVDPSSQASPMAPSKPAKVSRFKSARAGSSQGGFNSLPMPPAPVEQAFPAGPEGRTLADSIVEHDAHGTNAQPPDEFDPALIKREVQAEYHKMRNKMIQQQGGFTPSEEDTENPIVEEKDGKTKRVSRFKAARLKAEGL</sequence>
<reference evidence="4" key="1">
    <citation type="journal article" date="2020" name="Stud. Mycol.">
        <title>101 Dothideomycetes genomes: a test case for predicting lifestyles and emergence of pathogens.</title>
        <authorList>
            <person name="Haridas S."/>
            <person name="Albert R."/>
            <person name="Binder M."/>
            <person name="Bloem J."/>
            <person name="Labutti K."/>
            <person name="Salamov A."/>
            <person name="Andreopoulos B."/>
            <person name="Baker S."/>
            <person name="Barry K."/>
            <person name="Bills G."/>
            <person name="Bluhm B."/>
            <person name="Cannon C."/>
            <person name="Castanera R."/>
            <person name="Culley D."/>
            <person name="Daum C."/>
            <person name="Ezra D."/>
            <person name="Gonzalez J."/>
            <person name="Henrissat B."/>
            <person name="Kuo A."/>
            <person name="Liang C."/>
            <person name="Lipzen A."/>
            <person name="Lutzoni F."/>
            <person name="Magnuson J."/>
            <person name="Mondo S."/>
            <person name="Nolan M."/>
            <person name="Ohm R."/>
            <person name="Pangilinan J."/>
            <person name="Park H.-J."/>
            <person name="Ramirez L."/>
            <person name="Alfaro M."/>
            <person name="Sun H."/>
            <person name="Tritt A."/>
            <person name="Yoshinaga Y."/>
            <person name="Zwiers L.-H."/>
            <person name="Turgeon B."/>
            <person name="Goodwin S."/>
            <person name="Spatafora J."/>
            <person name="Crous P."/>
            <person name="Grigoriev I."/>
        </authorList>
    </citation>
    <scope>NUCLEOTIDE SEQUENCE</scope>
    <source>
        <strain evidence="4">CBS 175.79</strain>
    </source>
</reference>
<dbReference type="GeneID" id="54286884"/>
<feature type="coiled-coil region" evidence="1">
    <location>
        <begin position="2"/>
        <end position="29"/>
    </location>
</feature>
<feature type="compositionally biased region" description="Acidic residues" evidence="2">
    <location>
        <begin position="327"/>
        <end position="356"/>
    </location>
</feature>
<evidence type="ECO:0000259" key="3">
    <source>
        <dbReference type="Pfam" id="PF12927"/>
    </source>
</evidence>
<feature type="compositionally biased region" description="Polar residues" evidence="2">
    <location>
        <begin position="419"/>
        <end position="429"/>
    </location>
</feature>
<gene>
    <name evidence="4" type="ORF">BU24DRAFT_428458</name>
</gene>
<dbReference type="EMBL" id="ML978078">
    <property type="protein sequence ID" value="KAF2009565.1"/>
    <property type="molecule type" value="Genomic_DNA"/>
</dbReference>
<accession>A0A6A5X917</accession>
<feature type="compositionally biased region" description="Low complexity" evidence="2">
    <location>
        <begin position="459"/>
        <end position="468"/>
    </location>
</feature>
<keyword evidence="1" id="KW-0175">Coiled coil</keyword>
<proteinExistence type="predicted"/>
<evidence type="ECO:0000313" key="5">
    <source>
        <dbReference type="Proteomes" id="UP000799778"/>
    </source>
</evidence>
<keyword evidence="5" id="KW-1185">Reference proteome</keyword>
<dbReference type="AlphaFoldDB" id="A0A6A5X917"/>
<dbReference type="Pfam" id="PF12927">
    <property type="entry name" value="DUF3835"/>
    <property type="match status" value="2"/>
</dbReference>
<dbReference type="InterPro" id="IPR052255">
    <property type="entry name" value="RNA_pol_II_subunit5-mediator"/>
</dbReference>
<dbReference type="InterPro" id="IPR039553">
    <property type="entry name" value="Prefoldin-like"/>
</dbReference>
<feature type="domain" description="DUF3835" evidence="3">
    <location>
        <begin position="484"/>
        <end position="497"/>
    </location>
</feature>
<feature type="region of interest" description="Disordered" evidence="2">
    <location>
        <begin position="382"/>
        <end position="525"/>
    </location>
</feature>
<feature type="region of interest" description="Disordered" evidence="2">
    <location>
        <begin position="571"/>
        <end position="597"/>
    </location>
</feature>
<evidence type="ECO:0000313" key="4">
    <source>
        <dbReference type="EMBL" id="KAF2009565.1"/>
    </source>
</evidence>
<dbReference type="Proteomes" id="UP000799778">
    <property type="component" value="Unassembled WGS sequence"/>
</dbReference>
<dbReference type="GO" id="GO:0003714">
    <property type="term" value="F:transcription corepressor activity"/>
    <property type="evidence" value="ECO:0007669"/>
    <property type="project" value="TreeGrafter"/>
</dbReference>
<protein>
    <recommendedName>
        <fullName evidence="3">DUF3835 domain-containing protein</fullName>
    </recommendedName>
</protein>
<feature type="domain" description="DUF3835" evidence="3">
    <location>
        <begin position="528"/>
        <end position="605"/>
    </location>
</feature>
<dbReference type="RefSeq" id="XP_033377904.1">
    <property type="nucleotide sequence ID" value="XM_033529487.1"/>
</dbReference>
<name>A0A6A5X917_9PLEO</name>
<organism evidence="4 5">
    <name type="scientific">Aaosphaeria arxii CBS 175.79</name>
    <dbReference type="NCBI Taxonomy" id="1450172"/>
    <lineage>
        <taxon>Eukaryota</taxon>
        <taxon>Fungi</taxon>
        <taxon>Dikarya</taxon>
        <taxon>Ascomycota</taxon>
        <taxon>Pezizomycotina</taxon>
        <taxon>Dothideomycetes</taxon>
        <taxon>Pleosporomycetidae</taxon>
        <taxon>Pleosporales</taxon>
        <taxon>Pleosporales incertae sedis</taxon>
        <taxon>Aaosphaeria</taxon>
    </lineage>
</organism>